<protein>
    <submittedName>
        <fullName evidence="1">Uncharacterized protein</fullName>
    </submittedName>
</protein>
<dbReference type="Proteomes" id="UP000008315">
    <property type="component" value="Chromosome"/>
</dbReference>
<gene>
    <name evidence="1" type="ordered locus">MEALZ_1085</name>
</gene>
<dbReference type="EMBL" id="FO082060">
    <property type="protein sequence ID" value="CCE22777.1"/>
    <property type="molecule type" value="Genomic_DNA"/>
</dbReference>
<dbReference type="RefSeq" id="WP_014147576.1">
    <property type="nucleotide sequence ID" value="NC_016112.1"/>
</dbReference>
<proteinExistence type="predicted"/>
<organism evidence="1 2">
    <name type="scientific">Methylotuvimicrobium alcaliphilum (strain DSM 19304 / NCIMB 14124 / VKM B-2133 / 20Z)</name>
    <name type="common">Methylomicrobium alcaliphilum</name>
    <dbReference type="NCBI Taxonomy" id="1091494"/>
    <lineage>
        <taxon>Bacteria</taxon>
        <taxon>Pseudomonadati</taxon>
        <taxon>Pseudomonadota</taxon>
        <taxon>Gammaproteobacteria</taxon>
        <taxon>Methylococcales</taxon>
        <taxon>Methylococcaceae</taxon>
        <taxon>Methylotuvimicrobium</taxon>
    </lineage>
</organism>
<dbReference type="PATRIC" id="fig|271065.3.peg.1111"/>
<reference evidence="2" key="1">
    <citation type="journal article" date="2012" name="J. Bacteriol.">
        <title>Genome sequence of the haloalkaliphilic methanotrophic bacterium Methylomicrobium alcaliphilum 20Z.</title>
        <authorList>
            <person name="Vuilleumier S."/>
            <person name="Khmelenina V.N."/>
            <person name="Bringel F."/>
            <person name="Reshetnikov A.S."/>
            <person name="Lajus A."/>
            <person name="Mangenot S."/>
            <person name="Rouy Z."/>
            <person name="Op den Camp H.J."/>
            <person name="Jetten M.S."/>
            <person name="Dispirito A.A."/>
            <person name="Dunfield P."/>
            <person name="Klotz M.G."/>
            <person name="Semrau J.D."/>
            <person name="Stein L.Y."/>
            <person name="Barbe V."/>
            <person name="Medigue C."/>
            <person name="Trotsenko Y.A."/>
            <person name="Kalyuzhnaya M.G."/>
        </authorList>
    </citation>
    <scope>NUCLEOTIDE SEQUENCE [LARGE SCALE GENOMIC DNA]</scope>
    <source>
        <strain evidence="2">DSM 19304 / NCIMB 14124 / VKM B-2133 / 20Z</strain>
    </source>
</reference>
<evidence type="ECO:0000313" key="1">
    <source>
        <dbReference type="EMBL" id="CCE22777.1"/>
    </source>
</evidence>
<dbReference type="KEGG" id="mah:MEALZ_1085"/>
<accession>G4STV4</accession>
<dbReference type="AlphaFoldDB" id="G4STV4"/>
<sequence length="80" mass="8978">MACVTVWAIAADKSKEAAELKLFLIKLSGRQMRHKKEFTNPALLSGLWAFLSMLEIMDAYSQEELDSLKATAQQFLGKDV</sequence>
<name>G4STV4_META2</name>
<evidence type="ECO:0000313" key="2">
    <source>
        <dbReference type="Proteomes" id="UP000008315"/>
    </source>
</evidence>
<keyword evidence="2" id="KW-1185">Reference proteome</keyword>
<dbReference type="HOGENOM" id="CLU_2585598_0_0_6"/>